<keyword evidence="4" id="KW-1185">Reference proteome</keyword>
<accession>A0A8R7V7N9</accession>
<reference evidence="4" key="1">
    <citation type="journal article" date="2013" name="Nature">
        <title>Draft genome of the wheat A-genome progenitor Triticum urartu.</title>
        <authorList>
            <person name="Ling H.Q."/>
            <person name="Zhao S."/>
            <person name="Liu D."/>
            <person name="Wang J."/>
            <person name="Sun H."/>
            <person name="Zhang C."/>
            <person name="Fan H."/>
            <person name="Li D."/>
            <person name="Dong L."/>
            <person name="Tao Y."/>
            <person name="Gao C."/>
            <person name="Wu H."/>
            <person name="Li Y."/>
            <person name="Cui Y."/>
            <person name="Guo X."/>
            <person name="Zheng S."/>
            <person name="Wang B."/>
            <person name="Yu K."/>
            <person name="Liang Q."/>
            <person name="Yang W."/>
            <person name="Lou X."/>
            <person name="Chen J."/>
            <person name="Feng M."/>
            <person name="Jian J."/>
            <person name="Zhang X."/>
            <person name="Luo G."/>
            <person name="Jiang Y."/>
            <person name="Liu J."/>
            <person name="Wang Z."/>
            <person name="Sha Y."/>
            <person name="Zhang B."/>
            <person name="Wu H."/>
            <person name="Tang D."/>
            <person name="Shen Q."/>
            <person name="Xue P."/>
            <person name="Zou S."/>
            <person name="Wang X."/>
            <person name="Liu X."/>
            <person name="Wang F."/>
            <person name="Yang Y."/>
            <person name="An X."/>
            <person name="Dong Z."/>
            <person name="Zhang K."/>
            <person name="Zhang X."/>
            <person name="Luo M.C."/>
            <person name="Dvorak J."/>
            <person name="Tong Y."/>
            <person name="Wang J."/>
            <person name="Yang H."/>
            <person name="Li Z."/>
            <person name="Wang D."/>
            <person name="Zhang A."/>
            <person name="Wang J."/>
        </authorList>
    </citation>
    <scope>NUCLEOTIDE SEQUENCE</scope>
    <source>
        <strain evidence="4">cv. G1812</strain>
    </source>
</reference>
<keyword evidence="2" id="KW-1133">Transmembrane helix</keyword>
<dbReference type="EnsemblPlants" id="TuG1812G0700003671.01.T01">
    <property type="protein sequence ID" value="TuG1812G0700003671.01.T01"/>
    <property type="gene ID" value="TuG1812G0700003671.01"/>
</dbReference>
<reference evidence="3" key="2">
    <citation type="submission" date="2018-03" db="EMBL/GenBank/DDBJ databases">
        <title>The Triticum urartu genome reveals the dynamic nature of wheat genome evolution.</title>
        <authorList>
            <person name="Ling H."/>
            <person name="Ma B."/>
            <person name="Shi X."/>
            <person name="Liu H."/>
            <person name="Dong L."/>
            <person name="Sun H."/>
            <person name="Cao Y."/>
            <person name="Gao Q."/>
            <person name="Zheng S."/>
            <person name="Li Y."/>
            <person name="Yu Y."/>
            <person name="Du H."/>
            <person name="Qi M."/>
            <person name="Li Y."/>
            <person name="Yu H."/>
            <person name="Cui Y."/>
            <person name="Wang N."/>
            <person name="Chen C."/>
            <person name="Wu H."/>
            <person name="Zhao Y."/>
            <person name="Zhang J."/>
            <person name="Li Y."/>
            <person name="Zhou W."/>
            <person name="Zhang B."/>
            <person name="Hu W."/>
            <person name="Eijk M."/>
            <person name="Tang J."/>
            <person name="Witsenboer H."/>
            <person name="Zhao S."/>
            <person name="Li Z."/>
            <person name="Zhang A."/>
            <person name="Wang D."/>
            <person name="Liang C."/>
        </authorList>
    </citation>
    <scope>NUCLEOTIDE SEQUENCE [LARGE SCALE GENOMIC DNA]</scope>
    <source>
        <strain evidence="3">cv. G1812</strain>
    </source>
</reference>
<dbReference type="Gramene" id="TuG1812G0700003671.01.T01">
    <property type="protein sequence ID" value="TuG1812G0700003671.01.T01"/>
    <property type="gene ID" value="TuG1812G0700003671.01"/>
</dbReference>
<evidence type="ECO:0000313" key="3">
    <source>
        <dbReference type="EnsemblPlants" id="TuG1812G0700003671.01.T01"/>
    </source>
</evidence>
<sequence>MPCWSLGDQNVLVILFPWTIRYVLMSVCALISCMSEKEAVDSRKGIQFQELFGPNVTCQGACLSSGFRVRVGQAQLHFRRFPLLQQGRRRQGDQERRHPEDERGVCRGEDAHPHHHIAI</sequence>
<evidence type="ECO:0000313" key="4">
    <source>
        <dbReference type="Proteomes" id="UP000015106"/>
    </source>
</evidence>
<reference evidence="3" key="3">
    <citation type="submission" date="2022-06" db="UniProtKB">
        <authorList>
            <consortium name="EnsemblPlants"/>
        </authorList>
    </citation>
    <scope>IDENTIFICATION</scope>
</reference>
<feature type="region of interest" description="Disordered" evidence="1">
    <location>
        <begin position="85"/>
        <end position="109"/>
    </location>
</feature>
<proteinExistence type="predicted"/>
<evidence type="ECO:0000256" key="1">
    <source>
        <dbReference type="SAM" id="MobiDB-lite"/>
    </source>
</evidence>
<organism evidence="3 4">
    <name type="scientific">Triticum urartu</name>
    <name type="common">Red wild einkorn</name>
    <name type="synonym">Crithodium urartu</name>
    <dbReference type="NCBI Taxonomy" id="4572"/>
    <lineage>
        <taxon>Eukaryota</taxon>
        <taxon>Viridiplantae</taxon>
        <taxon>Streptophyta</taxon>
        <taxon>Embryophyta</taxon>
        <taxon>Tracheophyta</taxon>
        <taxon>Spermatophyta</taxon>
        <taxon>Magnoliopsida</taxon>
        <taxon>Liliopsida</taxon>
        <taxon>Poales</taxon>
        <taxon>Poaceae</taxon>
        <taxon>BOP clade</taxon>
        <taxon>Pooideae</taxon>
        <taxon>Triticodae</taxon>
        <taxon>Triticeae</taxon>
        <taxon>Triticinae</taxon>
        <taxon>Triticum</taxon>
    </lineage>
</organism>
<evidence type="ECO:0000256" key="2">
    <source>
        <dbReference type="SAM" id="Phobius"/>
    </source>
</evidence>
<keyword evidence="2" id="KW-0472">Membrane</keyword>
<feature type="compositionally biased region" description="Basic and acidic residues" evidence="1">
    <location>
        <begin position="90"/>
        <end position="109"/>
    </location>
</feature>
<dbReference type="AlphaFoldDB" id="A0A8R7V7N9"/>
<feature type="transmembrane region" description="Helical" evidence="2">
    <location>
        <begin position="12"/>
        <end position="34"/>
    </location>
</feature>
<dbReference type="Proteomes" id="UP000015106">
    <property type="component" value="Chromosome 7"/>
</dbReference>
<protein>
    <submittedName>
        <fullName evidence="3">Uncharacterized protein</fullName>
    </submittedName>
</protein>
<name>A0A8R7V7N9_TRIUA</name>
<keyword evidence="2" id="KW-0812">Transmembrane</keyword>